<accession>A0ACC0KYM4</accession>
<protein>
    <submittedName>
        <fullName evidence="1">Uncharacterized protein</fullName>
    </submittedName>
</protein>
<comment type="caution">
    <text evidence="1">The sequence shown here is derived from an EMBL/GenBank/DDBJ whole genome shotgun (WGS) entry which is preliminary data.</text>
</comment>
<sequence length="572" mass="64415">MENCWEEAPHGSQDYYPHYNLFQSSIFYDTDNFRVSYLSYRYDDCSPTESGTQCCEEQERSAEPPDKPAEVVTAAAGAPEPYIITKEELYKDPDLFRSRNEDVQAPLESSEPPFLSDSRPWGYDWTKQSWVKPGRGALVVMRQKGERKEVLRNKQKLYKQLANAPRVSVSKAESMMQKMGWQGGALGKTSDGIVEPVTPDPQYAFSTLGFGQRTTPPLPAKPPLKPPPRKHSKRDAFRTNVLLHVLQFVQDDTEIELLFDASLRQHERRSIHSLVHSVIGERDVGALGSAAQYQLVADIASCSQYELATVSDGDPPHRRVRNDLLPEKYISQISIYKEAPEHVYLVTPDDFQPKDPTDEPTPQGSNDNHDKENDSKKMKKADDEAKNDDNDAKGMDMDDDENPFLKSIKKSIKKDEEPKNISNKFEKDCNIAKDDVTVEEVGVEAKMLEFFLEFAESKAYKELRFLGKFTAEQMEVVNSLLNDIAECIEDKGSYKGKKEVLKVFKSGVNFQLKEGLNGTTDNFTGCLTPHAETQQCKQCCFTAGLASKMVVAIRADLAQGPTTCKVCVVMNQ</sequence>
<reference evidence="1 2" key="1">
    <citation type="journal article" date="2022" name="Genome Biol. Evol.">
        <title>The Spruce Budworm Genome: Reconstructing the Evolutionary History of Antifreeze Proteins.</title>
        <authorList>
            <person name="Beliveau C."/>
            <person name="Gagne P."/>
            <person name="Picq S."/>
            <person name="Vernygora O."/>
            <person name="Keeling C.I."/>
            <person name="Pinkney K."/>
            <person name="Doucet D."/>
            <person name="Wen F."/>
            <person name="Johnston J.S."/>
            <person name="Maaroufi H."/>
            <person name="Boyle B."/>
            <person name="Laroche J."/>
            <person name="Dewar K."/>
            <person name="Juretic N."/>
            <person name="Blackburn G."/>
            <person name="Nisole A."/>
            <person name="Brunet B."/>
            <person name="Brandao M."/>
            <person name="Lumley L."/>
            <person name="Duan J."/>
            <person name="Quan G."/>
            <person name="Lucarotti C.J."/>
            <person name="Roe A.D."/>
            <person name="Sperling F.A.H."/>
            <person name="Levesque R.C."/>
            <person name="Cusson M."/>
        </authorList>
    </citation>
    <scope>NUCLEOTIDE SEQUENCE [LARGE SCALE GENOMIC DNA]</scope>
    <source>
        <strain evidence="1">Glfc:IPQL:Cfum</strain>
    </source>
</reference>
<gene>
    <name evidence="1" type="ORF">MSG28_015017</name>
</gene>
<keyword evidence="2" id="KW-1185">Reference proteome</keyword>
<dbReference type="EMBL" id="CM046127">
    <property type="protein sequence ID" value="KAI8441402.1"/>
    <property type="molecule type" value="Genomic_DNA"/>
</dbReference>
<organism evidence="1 2">
    <name type="scientific">Choristoneura fumiferana</name>
    <name type="common">Spruce budworm moth</name>
    <name type="synonym">Archips fumiferana</name>
    <dbReference type="NCBI Taxonomy" id="7141"/>
    <lineage>
        <taxon>Eukaryota</taxon>
        <taxon>Metazoa</taxon>
        <taxon>Ecdysozoa</taxon>
        <taxon>Arthropoda</taxon>
        <taxon>Hexapoda</taxon>
        <taxon>Insecta</taxon>
        <taxon>Pterygota</taxon>
        <taxon>Neoptera</taxon>
        <taxon>Endopterygota</taxon>
        <taxon>Lepidoptera</taxon>
        <taxon>Glossata</taxon>
        <taxon>Ditrysia</taxon>
        <taxon>Tortricoidea</taxon>
        <taxon>Tortricidae</taxon>
        <taxon>Tortricinae</taxon>
        <taxon>Choristoneura</taxon>
    </lineage>
</organism>
<evidence type="ECO:0000313" key="1">
    <source>
        <dbReference type="EMBL" id="KAI8441402.1"/>
    </source>
</evidence>
<proteinExistence type="predicted"/>
<evidence type="ECO:0000313" key="2">
    <source>
        <dbReference type="Proteomes" id="UP001064048"/>
    </source>
</evidence>
<dbReference type="Proteomes" id="UP001064048">
    <property type="component" value="Chromosome 27"/>
</dbReference>
<name>A0ACC0KYM4_CHOFU</name>